<dbReference type="AlphaFoldDB" id="A0A158DU68"/>
<feature type="region of interest" description="Disordered" evidence="1">
    <location>
        <begin position="55"/>
        <end position="75"/>
    </location>
</feature>
<name>A0A158DU68_9BURK</name>
<dbReference type="Proteomes" id="UP000054624">
    <property type="component" value="Unassembled WGS sequence"/>
</dbReference>
<keyword evidence="3" id="KW-1185">Reference proteome</keyword>
<feature type="compositionally biased region" description="Polar residues" evidence="1">
    <location>
        <begin position="188"/>
        <end position="205"/>
    </location>
</feature>
<dbReference type="EMBL" id="FCOI02000054">
    <property type="protein sequence ID" value="SAK98161.1"/>
    <property type="molecule type" value="Genomic_DNA"/>
</dbReference>
<evidence type="ECO:0000313" key="2">
    <source>
        <dbReference type="EMBL" id="SAK98161.1"/>
    </source>
</evidence>
<protein>
    <submittedName>
        <fullName evidence="2">Uncharacterized protein</fullName>
    </submittedName>
</protein>
<gene>
    <name evidence="2" type="ORF">AWB76_07497</name>
</gene>
<sequence>MRDAPLDAHTCKQNQLLPTVHTSEPVVQRAVVGPCAGRSTPLKSRRLSFSLGARSGPGCASANGRQPNRLRPVPRGRSVDEHLRIATRVSYVFRRDIPAALMWPRNVATSTGFSTTMSAQPLASMFLAADQRITNAFFKRSSSRMARQTATPSIAGIMKSQIMMSGRCSLASARPAGPSNAEKGEKPSASSIIDQTAQMSRSSSMSKMVEESIVCKYCGCPNEPAMQRLSQRAYRPLRTSRD</sequence>
<reference evidence="3" key="1">
    <citation type="submission" date="2016-01" db="EMBL/GenBank/DDBJ databases">
        <authorList>
            <person name="Peeters Charlotte."/>
        </authorList>
    </citation>
    <scope>NUCLEOTIDE SEQUENCE [LARGE SCALE GENOMIC DNA]</scope>
</reference>
<proteinExistence type="predicted"/>
<accession>A0A158DU68</accession>
<evidence type="ECO:0000256" key="1">
    <source>
        <dbReference type="SAM" id="MobiDB-lite"/>
    </source>
</evidence>
<feature type="region of interest" description="Disordered" evidence="1">
    <location>
        <begin position="169"/>
        <end position="205"/>
    </location>
</feature>
<evidence type="ECO:0000313" key="3">
    <source>
        <dbReference type="Proteomes" id="UP000054624"/>
    </source>
</evidence>
<organism evidence="2 3">
    <name type="scientific">Caballeronia temeraria</name>
    <dbReference type="NCBI Taxonomy" id="1777137"/>
    <lineage>
        <taxon>Bacteria</taxon>
        <taxon>Pseudomonadati</taxon>
        <taxon>Pseudomonadota</taxon>
        <taxon>Betaproteobacteria</taxon>
        <taxon>Burkholderiales</taxon>
        <taxon>Burkholderiaceae</taxon>
        <taxon>Caballeronia</taxon>
    </lineage>
</organism>